<gene>
    <name evidence="4 6" type="primary">mtnP</name>
    <name evidence="6" type="ORF">CFX1CAM_1520</name>
</gene>
<dbReference type="InterPro" id="IPR000845">
    <property type="entry name" value="Nucleoside_phosphorylase_d"/>
</dbReference>
<dbReference type="PANTHER" id="PTHR42679:SF2">
    <property type="entry name" value="S-METHYL-5'-THIOADENOSINE PHOSPHORYLASE"/>
    <property type="match status" value="1"/>
</dbReference>
<comment type="catalytic activity">
    <reaction evidence="4">
        <text>S-methyl-5'-thioadenosine + phosphate = 5-(methylsulfanyl)-alpha-D-ribose 1-phosphate + adenine</text>
        <dbReference type="Rhea" id="RHEA:11852"/>
        <dbReference type="ChEBI" id="CHEBI:16708"/>
        <dbReference type="ChEBI" id="CHEBI:17509"/>
        <dbReference type="ChEBI" id="CHEBI:43474"/>
        <dbReference type="ChEBI" id="CHEBI:58533"/>
        <dbReference type="EC" id="2.4.2.28"/>
    </reaction>
</comment>
<feature type="binding site" evidence="4">
    <location>
        <begin position="58"/>
        <end position="59"/>
    </location>
    <ligand>
        <name>phosphate</name>
        <dbReference type="ChEBI" id="CHEBI:43474"/>
    </ligand>
</feature>
<feature type="binding site" evidence="4">
    <location>
        <position position="190"/>
    </location>
    <ligand>
        <name>phosphate</name>
        <dbReference type="ChEBI" id="CHEBI:43474"/>
    </ligand>
</feature>
<dbReference type="InterPro" id="IPR035994">
    <property type="entry name" value="Nucleoside_phosphorylase_sf"/>
</dbReference>
<dbReference type="KEGG" id="abat:CFX1CAM_1520"/>
<dbReference type="InterPro" id="IPR018099">
    <property type="entry name" value="Purine_phosphorylase-2_CS"/>
</dbReference>
<feature type="domain" description="Nucleoside phosphorylase" evidence="5">
    <location>
        <begin position="10"/>
        <end position="232"/>
    </location>
</feature>
<evidence type="ECO:0000256" key="3">
    <source>
        <dbReference type="ARBA" id="ARBA00022726"/>
    </source>
</evidence>
<feature type="site" description="Important for substrate specificity" evidence="4">
    <location>
        <position position="171"/>
    </location>
</feature>
<proteinExistence type="inferred from homology"/>
<evidence type="ECO:0000259" key="5">
    <source>
        <dbReference type="Pfam" id="PF01048"/>
    </source>
</evidence>
<dbReference type="UniPathway" id="UPA00904">
    <property type="reaction ID" value="UER00873"/>
</dbReference>
<dbReference type="SUPFAM" id="SSF53167">
    <property type="entry name" value="Purine and uridine phosphorylases"/>
    <property type="match status" value="1"/>
</dbReference>
<sequence>METMYETPVLAVIGGSGLYNFKELRDIQTIEVDTPFGQPSSPITIGKLSGKPVAFLARHGIGHIFPPSEVPYRANIYALKSLGIRRIVSVSACGSLRESFAPGHIVIPNQIFDFTHLRQRSFFETGLVAHVSVADPFCEALSDVLEEAIKATGATYHRGATYITIEGPRFSTKGESNLYRSWGMDIIGMTASPEVFLAREAEMCYATMAHVTDYDVWHTAKEPVTVEMVIETLFKNIGIAQAGIKNMVSLIDPDSRCDCENGLKNSLITNPEYIDPAAVEKRSLLVKKYLG</sequence>
<dbReference type="FunFam" id="3.40.50.1580:FF:000012">
    <property type="entry name" value="Probable 6-oxopurine nucleoside phosphorylase"/>
    <property type="match status" value="1"/>
</dbReference>
<feature type="site" description="Important for substrate specificity" evidence="4">
    <location>
        <position position="226"/>
    </location>
</feature>
<dbReference type="PROSITE" id="PS01240">
    <property type="entry name" value="PNP_MTAP_2"/>
    <property type="match status" value="1"/>
</dbReference>
<dbReference type="HAMAP" id="MF_01963">
    <property type="entry name" value="MTAP"/>
    <property type="match status" value="1"/>
</dbReference>
<feature type="binding site" evidence="4">
    <location>
        <position position="16"/>
    </location>
    <ligand>
        <name>phosphate</name>
        <dbReference type="ChEBI" id="CHEBI:43474"/>
    </ligand>
</feature>
<evidence type="ECO:0000256" key="2">
    <source>
        <dbReference type="ARBA" id="ARBA00022679"/>
    </source>
</evidence>
<dbReference type="Pfam" id="PF01048">
    <property type="entry name" value="PNP_UDP_1"/>
    <property type="match status" value="1"/>
</dbReference>
<comment type="pathway">
    <text evidence="4">Amino-acid biosynthesis; L-methionine biosynthesis via salvage pathway; S-methyl-5-thio-alpha-D-ribose 1-phosphate from S-methyl-5'-thioadenosine (phosphorylase route): step 1/1.</text>
</comment>
<organism evidence="6 7">
    <name type="scientific">Candidatus Brevifilum fermentans</name>
    <dbReference type="NCBI Taxonomy" id="1986204"/>
    <lineage>
        <taxon>Bacteria</taxon>
        <taxon>Bacillati</taxon>
        <taxon>Chloroflexota</taxon>
        <taxon>Anaerolineae</taxon>
        <taxon>Anaerolineales</taxon>
        <taxon>Anaerolineaceae</taxon>
        <taxon>Candidatus Brevifilum</taxon>
    </lineage>
</organism>
<dbReference type="EC" id="2.4.2.28" evidence="4"/>
<dbReference type="AlphaFoldDB" id="A0A1Y6K4H2"/>
<dbReference type="NCBIfam" id="TIGR01694">
    <property type="entry name" value="MTAP"/>
    <property type="match status" value="1"/>
</dbReference>
<feature type="binding site" evidence="4">
    <location>
        <position position="189"/>
    </location>
    <ligand>
        <name>substrate</name>
    </ligand>
</feature>
<comment type="similarity">
    <text evidence="4">Belongs to the PNP/MTAP phosphorylase family. MTAP subfamily.</text>
</comment>
<dbReference type="Gene3D" id="3.40.50.1580">
    <property type="entry name" value="Nucleoside phosphorylase domain"/>
    <property type="match status" value="1"/>
</dbReference>
<evidence type="ECO:0000313" key="7">
    <source>
        <dbReference type="Proteomes" id="UP000195514"/>
    </source>
</evidence>
<evidence type="ECO:0000256" key="4">
    <source>
        <dbReference type="HAMAP-Rule" id="MF_01963"/>
    </source>
</evidence>
<dbReference type="GO" id="GO:0019509">
    <property type="term" value="P:L-methionine salvage from methylthioadenosine"/>
    <property type="evidence" value="ECO:0007669"/>
    <property type="project" value="UniProtKB-UniRule"/>
</dbReference>
<keyword evidence="7" id="KW-1185">Reference proteome</keyword>
<feature type="binding site" evidence="4">
    <location>
        <begin position="91"/>
        <end position="92"/>
    </location>
    <ligand>
        <name>phosphate</name>
        <dbReference type="ChEBI" id="CHEBI:43474"/>
    </ligand>
</feature>
<keyword evidence="3 4" id="KW-0660">Purine salvage</keyword>
<dbReference type="CDD" id="cd09010">
    <property type="entry name" value="MTAP_SsMTAPII_like_MTIP"/>
    <property type="match status" value="1"/>
</dbReference>
<dbReference type="Proteomes" id="UP000195514">
    <property type="component" value="Chromosome I"/>
</dbReference>
<reference evidence="7" key="1">
    <citation type="submission" date="2017-05" db="EMBL/GenBank/DDBJ databases">
        <authorList>
            <person name="Kirkegaard R."/>
            <person name="Mcilroy J S."/>
        </authorList>
    </citation>
    <scope>NUCLEOTIDE SEQUENCE [LARGE SCALE GENOMIC DNA]</scope>
</reference>
<evidence type="ECO:0000313" key="6">
    <source>
        <dbReference type="EMBL" id="SMX54585.1"/>
    </source>
</evidence>
<dbReference type="PANTHER" id="PTHR42679">
    <property type="entry name" value="S-METHYL-5'-THIOADENOSINE PHOSPHORYLASE"/>
    <property type="match status" value="1"/>
</dbReference>
<accession>A0A1Y6K4H2</accession>
<dbReference type="GO" id="GO:0006166">
    <property type="term" value="P:purine ribonucleoside salvage"/>
    <property type="evidence" value="ECO:0007669"/>
    <property type="project" value="UniProtKB-KW"/>
</dbReference>
<name>A0A1Y6K4H2_9CHLR</name>
<keyword evidence="2 4" id="KW-0808">Transferase</keyword>
<keyword evidence="1 4" id="KW-0328">Glycosyltransferase</keyword>
<evidence type="ECO:0000256" key="1">
    <source>
        <dbReference type="ARBA" id="ARBA00022676"/>
    </source>
</evidence>
<protein>
    <recommendedName>
        <fullName evidence="4">S-methyl-5'-thioadenosine phosphorylase</fullName>
        <ecNumber evidence="4">2.4.2.28</ecNumber>
    </recommendedName>
    <alternativeName>
        <fullName evidence="4">5'-methylthioadenosine phosphorylase</fullName>
        <shortName evidence="4">MTA phosphorylase</shortName>
        <shortName evidence="4">MTAP</shortName>
    </alternativeName>
</protein>
<comment type="subunit">
    <text evidence="4">Homohexamer. Dimer of a homotrimer.</text>
</comment>
<comment type="function">
    <text evidence="4">Catalyzes the reversible phosphorylation of S-methyl-5'-thioadenosine (MTA) to adenine and 5-methylthioribose-1-phosphate. Involved in the breakdown of MTA, a major by-product of polyamine biosynthesis. Responsible for the first step in the methionine salvage pathway after MTA has been generated from S-adenosylmethionine. Has broad substrate specificity with 6-aminopurine nucleosides as preferred substrates.</text>
</comment>
<dbReference type="EMBL" id="LT859958">
    <property type="protein sequence ID" value="SMX54585.1"/>
    <property type="molecule type" value="Genomic_DNA"/>
</dbReference>
<dbReference type="InterPro" id="IPR010044">
    <property type="entry name" value="MTAP"/>
</dbReference>
<feature type="binding site" evidence="4">
    <location>
        <begin position="213"/>
        <end position="215"/>
    </location>
    <ligand>
        <name>substrate</name>
    </ligand>
</feature>
<dbReference type="GO" id="GO:0005829">
    <property type="term" value="C:cytosol"/>
    <property type="evidence" value="ECO:0007669"/>
    <property type="project" value="TreeGrafter"/>
</dbReference>
<dbReference type="GO" id="GO:0017061">
    <property type="term" value="F:S-methyl-5-thioadenosine phosphorylase activity"/>
    <property type="evidence" value="ECO:0007669"/>
    <property type="project" value="UniProtKB-UniRule"/>
</dbReference>